<evidence type="ECO:0008006" key="4">
    <source>
        <dbReference type="Google" id="ProtNLM"/>
    </source>
</evidence>
<dbReference type="InterPro" id="IPR042098">
    <property type="entry name" value="TauD-like_sf"/>
</dbReference>
<reference evidence="2 3" key="1">
    <citation type="journal article" date="2013" name="Int. J. Syst. Evol. Microbiol.">
        <title>Tumebacillus flagellatus sp. nov., an alpha-amylase/pullulanase-producing bacterium isolated from cassava wastewater.</title>
        <authorList>
            <person name="Wang Q."/>
            <person name="Xie N."/>
            <person name="Qin Y."/>
            <person name="Shen N."/>
            <person name="Zhu J."/>
            <person name="Mi H."/>
            <person name="Huang R."/>
        </authorList>
    </citation>
    <scope>NUCLEOTIDE SEQUENCE [LARGE SCALE GENOMIC DNA]</scope>
    <source>
        <strain evidence="2 3">GST4</strain>
    </source>
</reference>
<gene>
    <name evidence="2" type="ORF">EL26_17725</name>
</gene>
<name>A0A074LLP4_9BACL</name>
<dbReference type="SUPFAM" id="SSF51197">
    <property type="entry name" value="Clavaminate synthase-like"/>
    <property type="match status" value="1"/>
</dbReference>
<accession>A0A074LLP4</accession>
<sequence>MIELNSVLNEEGWIEVSKKEYGSILELAQKLGRPVPSRQNGSIIDRLKPTLPENAHSKSLSVKYGLESFPFHTDGAYFNCPPRYVLLSLADDSNLNDRPTLLIDTNDLDFSEDEKKTLLRDVFIIKGGGRSFLSSILDRSVISGKTIFRYNKDIMKPAHQSFQNSLTLMDVKLRSADPVFIKWTSDKIVVIDNWRMLHGRGTSHINDMNFRILNRVLVESKGGR</sequence>
<dbReference type="STRING" id="1157490.EL26_17725"/>
<keyword evidence="3" id="KW-1185">Reference proteome</keyword>
<dbReference type="AlphaFoldDB" id="A0A074LLP4"/>
<evidence type="ECO:0000256" key="1">
    <source>
        <dbReference type="ARBA" id="ARBA00023002"/>
    </source>
</evidence>
<dbReference type="eggNOG" id="ENOG503416M">
    <property type="taxonomic scope" value="Bacteria"/>
</dbReference>
<dbReference type="Proteomes" id="UP000027931">
    <property type="component" value="Unassembled WGS sequence"/>
</dbReference>
<protein>
    <recommendedName>
        <fullName evidence="4">TauD/TfdA-like domain-containing protein</fullName>
    </recommendedName>
</protein>
<evidence type="ECO:0000313" key="2">
    <source>
        <dbReference type="EMBL" id="KEO82009.1"/>
    </source>
</evidence>
<dbReference type="OrthoDB" id="979809at2"/>
<proteinExistence type="predicted"/>
<dbReference type="Gene3D" id="3.60.130.10">
    <property type="entry name" value="Clavaminate synthase-like"/>
    <property type="match status" value="1"/>
</dbReference>
<dbReference type="GO" id="GO:0016491">
    <property type="term" value="F:oxidoreductase activity"/>
    <property type="evidence" value="ECO:0007669"/>
    <property type="project" value="UniProtKB-KW"/>
</dbReference>
<keyword evidence="1" id="KW-0560">Oxidoreductase</keyword>
<organism evidence="2 3">
    <name type="scientific">Tumebacillus flagellatus</name>
    <dbReference type="NCBI Taxonomy" id="1157490"/>
    <lineage>
        <taxon>Bacteria</taxon>
        <taxon>Bacillati</taxon>
        <taxon>Bacillota</taxon>
        <taxon>Bacilli</taxon>
        <taxon>Bacillales</taxon>
        <taxon>Alicyclobacillaceae</taxon>
        <taxon>Tumebacillus</taxon>
    </lineage>
</organism>
<dbReference type="EMBL" id="JMIR01000029">
    <property type="protein sequence ID" value="KEO82009.1"/>
    <property type="molecule type" value="Genomic_DNA"/>
</dbReference>
<dbReference type="RefSeq" id="WP_038091547.1">
    <property type="nucleotide sequence ID" value="NZ_JMIR01000029.1"/>
</dbReference>
<evidence type="ECO:0000313" key="3">
    <source>
        <dbReference type="Proteomes" id="UP000027931"/>
    </source>
</evidence>
<comment type="caution">
    <text evidence="2">The sequence shown here is derived from an EMBL/GenBank/DDBJ whole genome shotgun (WGS) entry which is preliminary data.</text>
</comment>